<evidence type="ECO:0000313" key="4">
    <source>
        <dbReference type="EMBL" id="KAJ6222059.1"/>
    </source>
</evidence>
<dbReference type="InterPro" id="IPR051112">
    <property type="entry name" value="CWC26_splicing_factor"/>
</dbReference>
<feature type="compositionally biased region" description="Basic and acidic residues" evidence="3">
    <location>
        <begin position="172"/>
        <end position="194"/>
    </location>
</feature>
<name>A0A9Q0MAK6_BLOTA</name>
<dbReference type="GO" id="GO:0070274">
    <property type="term" value="C:RES complex"/>
    <property type="evidence" value="ECO:0007669"/>
    <property type="project" value="TreeGrafter"/>
</dbReference>
<dbReference type="PANTHER" id="PTHR31809">
    <property type="entry name" value="BUD13 HOMOLOG"/>
    <property type="match status" value="1"/>
</dbReference>
<organism evidence="4 5">
    <name type="scientific">Blomia tropicalis</name>
    <name type="common">Mite</name>
    <dbReference type="NCBI Taxonomy" id="40697"/>
    <lineage>
        <taxon>Eukaryota</taxon>
        <taxon>Metazoa</taxon>
        <taxon>Ecdysozoa</taxon>
        <taxon>Arthropoda</taxon>
        <taxon>Chelicerata</taxon>
        <taxon>Arachnida</taxon>
        <taxon>Acari</taxon>
        <taxon>Acariformes</taxon>
        <taxon>Sarcoptiformes</taxon>
        <taxon>Astigmata</taxon>
        <taxon>Glycyphagoidea</taxon>
        <taxon>Echimyopodidae</taxon>
        <taxon>Blomia</taxon>
    </lineage>
</organism>
<feature type="region of interest" description="Disordered" evidence="3">
    <location>
        <begin position="157"/>
        <end position="194"/>
    </location>
</feature>
<dbReference type="OMA" id="RWSTEDM"/>
<keyword evidence="5" id="KW-1185">Reference proteome</keyword>
<dbReference type="InterPro" id="IPR018609">
    <property type="entry name" value="Bud13"/>
</dbReference>
<dbReference type="Proteomes" id="UP001142055">
    <property type="component" value="Chromosome 1"/>
</dbReference>
<dbReference type="EMBL" id="JAPWDV010000001">
    <property type="protein sequence ID" value="KAJ6222059.1"/>
    <property type="molecule type" value="Genomic_DNA"/>
</dbReference>
<dbReference type="GO" id="GO:0005684">
    <property type="term" value="C:U2-type spliceosomal complex"/>
    <property type="evidence" value="ECO:0007669"/>
    <property type="project" value="TreeGrafter"/>
</dbReference>
<sequence>MASRGYDGPMTHQDYIKRKYLSQSDYEVPKKKKPKNTKVKAPTVTIVDDDVDFRKLPKSHSDEEEIYFGTKEEKPQIAGIVDERPLALRVGEERGSKWKKVGGDDDDGEKEKLNIKETVQQSESKAKTLGGKKAGLSNAKDIRKELEQIKRKNQKAIENMSDEMSGKNAKTVFRDRSTGRIRDMEKEMADKEKEMEEKLLREAEKKAKYDRWSQGVVQREEKMDKLESDLHEMSKPLARYGDDEDLDNLLRNQERLDDPMLNEMRKKRQEEEIAKNPNHKIYPKYSGPPAPPNRFNIQPGYRWDGVDRSNGYEAKVFARKSNQESNQEEAYRWSTQDM</sequence>
<comment type="caution">
    <text evidence="4">The sequence shown here is derived from an EMBL/GenBank/DDBJ whole genome shotgun (WGS) entry which is preliminary data.</text>
</comment>
<feature type="region of interest" description="Disordered" evidence="3">
    <location>
        <begin position="271"/>
        <end position="297"/>
    </location>
</feature>
<evidence type="ECO:0000256" key="1">
    <source>
        <dbReference type="ARBA" id="ARBA00011069"/>
    </source>
</evidence>
<comment type="similarity">
    <text evidence="1">Belongs to the CWC26 family.</text>
</comment>
<dbReference type="Pfam" id="PF09736">
    <property type="entry name" value="Bud13"/>
    <property type="match status" value="1"/>
</dbReference>
<dbReference type="AlphaFoldDB" id="A0A9Q0MAK6"/>
<evidence type="ECO:0000256" key="3">
    <source>
        <dbReference type="SAM" id="MobiDB-lite"/>
    </source>
</evidence>
<proteinExistence type="inferred from homology"/>
<dbReference type="GO" id="GO:0003723">
    <property type="term" value="F:RNA binding"/>
    <property type="evidence" value="ECO:0007669"/>
    <property type="project" value="TreeGrafter"/>
</dbReference>
<dbReference type="GO" id="GO:0000398">
    <property type="term" value="P:mRNA splicing, via spliceosome"/>
    <property type="evidence" value="ECO:0007669"/>
    <property type="project" value="TreeGrafter"/>
</dbReference>
<protein>
    <recommendedName>
        <fullName evidence="2">BUD13 homolog</fullName>
    </recommendedName>
</protein>
<gene>
    <name evidence="4" type="ORF">RDWZM_000604</name>
</gene>
<reference evidence="4" key="1">
    <citation type="submission" date="2022-12" db="EMBL/GenBank/DDBJ databases">
        <title>Genome assemblies of Blomia tropicalis.</title>
        <authorList>
            <person name="Cui Y."/>
        </authorList>
    </citation>
    <scope>NUCLEOTIDE SEQUENCE</scope>
    <source>
        <tissue evidence="4">Adult mites</tissue>
    </source>
</reference>
<accession>A0A9Q0MAK6</accession>
<evidence type="ECO:0000256" key="2">
    <source>
        <dbReference type="ARBA" id="ARBA00014454"/>
    </source>
</evidence>
<evidence type="ECO:0000313" key="5">
    <source>
        <dbReference type="Proteomes" id="UP001142055"/>
    </source>
</evidence>
<dbReference type="PANTHER" id="PTHR31809:SF0">
    <property type="entry name" value="BUD13 HOMOLOG"/>
    <property type="match status" value="1"/>
</dbReference>